<keyword evidence="3" id="KW-1185">Reference proteome</keyword>
<reference evidence="2 3" key="1">
    <citation type="submission" date="2019-08" db="EMBL/GenBank/DDBJ databases">
        <title>Whole genome of Aphis craccivora.</title>
        <authorList>
            <person name="Voronova N.V."/>
            <person name="Shulinski R.S."/>
            <person name="Bandarenka Y.V."/>
            <person name="Zhorov D.G."/>
            <person name="Warner D."/>
        </authorList>
    </citation>
    <scope>NUCLEOTIDE SEQUENCE [LARGE SCALE GENOMIC DNA]</scope>
    <source>
        <strain evidence="2">180601</strain>
        <tissue evidence="2">Whole Body</tissue>
    </source>
</reference>
<comment type="caution">
    <text evidence="2">The sequence shown here is derived from an EMBL/GenBank/DDBJ whole genome shotgun (WGS) entry which is preliminary data.</text>
</comment>
<organism evidence="2 3">
    <name type="scientific">Aphis craccivora</name>
    <name type="common">Cowpea aphid</name>
    <dbReference type="NCBI Taxonomy" id="307492"/>
    <lineage>
        <taxon>Eukaryota</taxon>
        <taxon>Metazoa</taxon>
        <taxon>Ecdysozoa</taxon>
        <taxon>Arthropoda</taxon>
        <taxon>Hexapoda</taxon>
        <taxon>Insecta</taxon>
        <taxon>Pterygota</taxon>
        <taxon>Neoptera</taxon>
        <taxon>Paraneoptera</taxon>
        <taxon>Hemiptera</taxon>
        <taxon>Sternorrhyncha</taxon>
        <taxon>Aphidomorpha</taxon>
        <taxon>Aphidoidea</taxon>
        <taxon>Aphididae</taxon>
        <taxon>Aphidini</taxon>
        <taxon>Aphis</taxon>
        <taxon>Aphis</taxon>
    </lineage>
</organism>
<keyword evidence="1" id="KW-0175">Coiled coil</keyword>
<sequence>MTYPLRGSDFQDQQNLFLFYVYGNRFWNHFITYLKLYSLFILTRKNATESIEKMRQEYDKIIDNARKLCETWSIPFKFDSMVSLLVAFVTSYVLTLFP</sequence>
<feature type="coiled-coil region" evidence="1">
    <location>
        <begin position="44"/>
        <end position="71"/>
    </location>
</feature>
<evidence type="ECO:0000256" key="1">
    <source>
        <dbReference type="SAM" id="Coils"/>
    </source>
</evidence>
<gene>
    <name evidence="2" type="ORF">FWK35_00034027</name>
</gene>
<accession>A0A6G0VHY0</accession>
<dbReference type="EMBL" id="VUJU01016970">
    <property type="protein sequence ID" value="KAF0685851.1"/>
    <property type="molecule type" value="Genomic_DNA"/>
</dbReference>
<dbReference type="AlphaFoldDB" id="A0A6G0VHY0"/>
<dbReference type="Proteomes" id="UP000478052">
    <property type="component" value="Unassembled WGS sequence"/>
</dbReference>
<protein>
    <submittedName>
        <fullName evidence="2">Zinc finger MYM-type protein 1-like</fullName>
    </submittedName>
</protein>
<evidence type="ECO:0000313" key="3">
    <source>
        <dbReference type="Proteomes" id="UP000478052"/>
    </source>
</evidence>
<name>A0A6G0VHY0_APHCR</name>
<evidence type="ECO:0000313" key="2">
    <source>
        <dbReference type="EMBL" id="KAF0685851.1"/>
    </source>
</evidence>
<proteinExistence type="predicted"/>